<dbReference type="InterPro" id="IPR022398">
    <property type="entry name" value="Peptidase_S8_His-AS"/>
</dbReference>
<dbReference type="InterPro" id="IPR023828">
    <property type="entry name" value="Peptidase_S8_Ser-AS"/>
</dbReference>
<accession>A0ABY5HMK7</accession>
<dbReference type="InterPro" id="IPR000209">
    <property type="entry name" value="Peptidase_S8/S53_dom"/>
</dbReference>
<evidence type="ECO:0000256" key="8">
    <source>
        <dbReference type="SAM" id="SignalP"/>
    </source>
</evidence>
<dbReference type="PROSITE" id="PS51892">
    <property type="entry name" value="SUBTILASE"/>
    <property type="match status" value="1"/>
</dbReference>
<dbReference type="Gene3D" id="3.40.50.200">
    <property type="entry name" value="Peptidase S8/S53 domain"/>
    <property type="match status" value="1"/>
</dbReference>
<evidence type="ECO:0000313" key="11">
    <source>
        <dbReference type="Proteomes" id="UP001058461"/>
    </source>
</evidence>
<dbReference type="Pfam" id="PF22148">
    <property type="entry name" value="Fervidolysin_NPro-like"/>
    <property type="match status" value="1"/>
</dbReference>
<dbReference type="InterPro" id="IPR015500">
    <property type="entry name" value="Peptidase_S8_subtilisin-rel"/>
</dbReference>
<dbReference type="InterPro" id="IPR054399">
    <property type="entry name" value="Fervidolysin-like_N_prodom"/>
</dbReference>
<evidence type="ECO:0000256" key="1">
    <source>
        <dbReference type="ARBA" id="ARBA00011073"/>
    </source>
</evidence>
<dbReference type="CDD" id="cd00146">
    <property type="entry name" value="PKD"/>
    <property type="match status" value="1"/>
</dbReference>
<dbReference type="SUPFAM" id="SSF52743">
    <property type="entry name" value="Subtilisin-like"/>
    <property type="match status" value="1"/>
</dbReference>
<evidence type="ECO:0000256" key="5">
    <source>
        <dbReference type="PROSITE-ProRule" id="PRU01240"/>
    </source>
</evidence>
<evidence type="ECO:0000313" key="10">
    <source>
        <dbReference type="EMBL" id="UTW13540.1"/>
    </source>
</evidence>
<feature type="active site" description="Charge relay system" evidence="5">
    <location>
        <position position="429"/>
    </location>
</feature>
<dbReference type="PRINTS" id="PR00723">
    <property type="entry name" value="SUBTILISIN"/>
</dbReference>
<keyword evidence="3 5" id="KW-0378">Hydrolase</keyword>
<evidence type="ECO:0000256" key="2">
    <source>
        <dbReference type="ARBA" id="ARBA00022670"/>
    </source>
</evidence>
<dbReference type="Pfam" id="PF11617">
    <property type="entry name" value="Cu-binding_MopE"/>
    <property type="match status" value="1"/>
</dbReference>
<sequence>MPHLIALSVALLMFLTQAGQVLALPSHDPARVHSSPPPTFAPDRILVRFKPGSAAAEMASLAREGRDRHLRTIPGLDVHVLQVPAGTVLDRVALYQRNPNVLFAQADAYRILTIPNEGQDPPGGAINDYFAEQWALNNTGQVHTYPDPLIGAVPVTGSPDADIDAPEAWDLYQGNPAVKIAILDTGVDCRDVATNPQGSIEFDTATGKCSEQVSFVEQYSPTVLDVVGHGSHVAGIAAAQTDNDIGIAGVGWHSSVGSLKACFEYAYYPFPGIDYYVIVGVCPVSASAAAITYAADQGYHVINMSYASDLVDADGEPAGIGGANPAEASAVAYAWSKGAVLVAAAGNGNDTALVYPAAYPEVIAVGATDRYDDRASFSTFGNNWVSLLAPGDNIISTIQNDLCIFYAEILGLFFDPDNDACLDWFSGTSMASPHVAGAAALVWGYLFETQLGDPQLCSDAQGAGCNQVVRTMLEGGADTTGALGQNMLAWSQHGRLNLYGALTAVSEPPPPPAEGPMAGFSYACNRLQCDFSNLSSGTGALAFAWEFGDGGDSADTSPTHSYAAPGVYTVELTVTDMLANTDVISLPVEVKRRGKSSGTTDGVPDPGGTCTDADGDGVCVEDGDCDDSNADVYPGFNEKGRRRNDGLDNDCNGEVDA</sequence>
<dbReference type="InterPro" id="IPR021655">
    <property type="entry name" value="Put_metal-bd"/>
</dbReference>
<feature type="region of interest" description="Disordered" evidence="7">
    <location>
        <begin position="630"/>
        <end position="657"/>
    </location>
</feature>
<keyword evidence="2 5" id="KW-0645">Protease</keyword>
<dbReference type="PANTHER" id="PTHR43806">
    <property type="entry name" value="PEPTIDASE S8"/>
    <property type="match status" value="1"/>
</dbReference>
<dbReference type="SMART" id="SM00089">
    <property type="entry name" value="PKD"/>
    <property type="match status" value="1"/>
</dbReference>
<evidence type="ECO:0000256" key="4">
    <source>
        <dbReference type="ARBA" id="ARBA00022825"/>
    </source>
</evidence>
<dbReference type="InterPro" id="IPR022409">
    <property type="entry name" value="PKD/Chitinase_dom"/>
</dbReference>
<dbReference type="EMBL" id="CP073347">
    <property type="protein sequence ID" value="UTW13540.1"/>
    <property type="molecule type" value="Genomic_DNA"/>
</dbReference>
<gene>
    <name evidence="10" type="ORF">KDW95_07820</name>
</gene>
<proteinExistence type="inferred from homology"/>
<dbReference type="PROSITE" id="PS50093">
    <property type="entry name" value="PKD"/>
    <property type="match status" value="1"/>
</dbReference>
<dbReference type="PROSITE" id="PS00137">
    <property type="entry name" value="SUBTILASE_HIS"/>
    <property type="match status" value="1"/>
</dbReference>
<name>A0ABY5HMK7_9GAMM</name>
<dbReference type="InterPro" id="IPR000601">
    <property type="entry name" value="PKD_dom"/>
</dbReference>
<dbReference type="InterPro" id="IPR035986">
    <property type="entry name" value="PKD_dom_sf"/>
</dbReference>
<evidence type="ECO:0000259" key="9">
    <source>
        <dbReference type="PROSITE" id="PS50093"/>
    </source>
</evidence>
<dbReference type="InterPro" id="IPR050131">
    <property type="entry name" value="Peptidase_S8_subtilisin-like"/>
</dbReference>
<keyword evidence="11" id="KW-1185">Reference proteome</keyword>
<feature type="chain" id="PRO_5046447087" evidence="8">
    <location>
        <begin position="24"/>
        <end position="657"/>
    </location>
</feature>
<dbReference type="SUPFAM" id="SSF49299">
    <property type="entry name" value="PKD domain"/>
    <property type="match status" value="1"/>
</dbReference>
<keyword evidence="8" id="KW-0732">Signal</keyword>
<dbReference type="InterPro" id="IPR013783">
    <property type="entry name" value="Ig-like_fold"/>
</dbReference>
<reference evidence="10" key="1">
    <citation type="submission" date="2021-04" db="EMBL/GenBank/DDBJ databases">
        <title>Oceanospirillales bacteria with DddD are important DMSP degraders in coastal seawater.</title>
        <authorList>
            <person name="Liu J."/>
        </authorList>
    </citation>
    <scope>NUCLEOTIDE SEQUENCE</scope>
    <source>
        <strain evidence="10">D13-1</strain>
    </source>
</reference>
<dbReference type="Pfam" id="PF18911">
    <property type="entry name" value="PKD_4"/>
    <property type="match status" value="1"/>
</dbReference>
<feature type="compositionally biased region" description="Acidic residues" evidence="7">
    <location>
        <begin position="647"/>
        <end position="657"/>
    </location>
</feature>
<feature type="signal peptide" evidence="8">
    <location>
        <begin position="1"/>
        <end position="23"/>
    </location>
</feature>
<evidence type="ECO:0000256" key="7">
    <source>
        <dbReference type="SAM" id="MobiDB-lite"/>
    </source>
</evidence>
<feature type="active site" description="Charge relay system" evidence="5">
    <location>
        <position position="184"/>
    </location>
</feature>
<dbReference type="PROSITE" id="PS00136">
    <property type="entry name" value="SUBTILASE_ASP"/>
    <property type="match status" value="1"/>
</dbReference>
<dbReference type="InterPro" id="IPR023827">
    <property type="entry name" value="Peptidase_S8_Asp-AS"/>
</dbReference>
<dbReference type="Pfam" id="PF00082">
    <property type="entry name" value="Peptidase_S8"/>
    <property type="match status" value="1"/>
</dbReference>
<comment type="similarity">
    <text evidence="1 5 6">Belongs to the peptidase S8 family.</text>
</comment>
<feature type="domain" description="PKD" evidence="9">
    <location>
        <begin position="512"/>
        <end position="590"/>
    </location>
</feature>
<evidence type="ECO:0000256" key="3">
    <source>
        <dbReference type="ARBA" id="ARBA00022801"/>
    </source>
</evidence>
<dbReference type="InterPro" id="IPR036852">
    <property type="entry name" value="Peptidase_S8/S53_dom_sf"/>
</dbReference>
<organism evidence="10 11">
    <name type="scientific">Marinobacterium rhizophilum</name>
    <dbReference type="NCBI Taxonomy" id="420402"/>
    <lineage>
        <taxon>Bacteria</taxon>
        <taxon>Pseudomonadati</taxon>
        <taxon>Pseudomonadota</taxon>
        <taxon>Gammaproteobacteria</taxon>
        <taxon>Oceanospirillales</taxon>
        <taxon>Oceanospirillaceae</taxon>
        <taxon>Marinobacterium</taxon>
    </lineage>
</organism>
<dbReference type="RefSeq" id="WP_255855730.1">
    <property type="nucleotide sequence ID" value="NZ_CP073347.1"/>
</dbReference>
<feature type="active site" description="Charge relay system" evidence="5">
    <location>
        <position position="229"/>
    </location>
</feature>
<dbReference type="PANTHER" id="PTHR43806:SF11">
    <property type="entry name" value="CEREVISIN-RELATED"/>
    <property type="match status" value="1"/>
</dbReference>
<protein>
    <submittedName>
        <fullName evidence="10">S8 family serine peptidase</fullName>
    </submittedName>
</protein>
<dbReference type="Proteomes" id="UP001058461">
    <property type="component" value="Chromosome"/>
</dbReference>
<keyword evidence="4 5" id="KW-0720">Serine protease</keyword>
<evidence type="ECO:0000256" key="6">
    <source>
        <dbReference type="RuleBase" id="RU003355"/>
    </source>
</evidence>
<dbReference type="PROSITE" id="PS00138">
    <property type="entry name" value="SUBTILASE_SER"/>
    <property type="match status" value="1"/>
</dbReference>
<dbReference type="Gene3D" id="2.60.40.10">
    <property type="entry name" value="Immunoglobulins"/>
    <property type="match status" value="1"/>
</dbReference>